<proteinExistence type="predicted"/>
<dbReference type="EMBL" id="OB662477">
    <property type="protein sequence ID" value="CAD7230118.1"/>
    <property type="molecule type" value="Genomic_DNA"/>
</dbReference>
<evidence type="ECO:0000313" key="2">
    <source>
        <dbReference type="EMBL" id="CAD7230118.1"/>
    </source>
</evidence>
<feature type="non-terminal residue" evidence="2">
    <location>
        <position position="236"/>
    </location>
</feature>
<dbReference type="Pfam" id="PF20654">
    <property type="entry name" value="Sec3_C-term"/>
    <property type="match status" value="1"/>
</dbReference>
<evidence type="ECO:0000259" key="1">
    <source>
        <dbReference type="Pfam" id="PF20654"/>
    </source>
</evidence>
<feature type="domain" description="Exocyst complex component Sec3 C-terminal" evidence="1">
    <location>
        <begin position="1"/>
        <end position="142"/>
    </location>
</feature>
<accession>A0A7R8WEG4</accession>
<protein>
    <recommendedName>
        <fullName evidence="1">Exocyst complex component Sec3 C-terminal domain-containing protein</fullName>
    </recommendedName>
</protein>
<name>A0A7R8WEG4_9CRUS</name>
<organism evidence="2">
    <name type="scientific">Cyprideis torosa</name>
    <dbReference type="NCBI Taxonomy" id="163714"/>
    <lineage>
        <taxon>Eukaryota</taxon>
        <taxon>Metazoa</taxon>
        <taxon>Ecdysozoa</taxon>
        <taxon>Arthropoda</taxon>
        <taxon>Crustacea</taxon>
        <taxon>Oligostraca</taxon>
        <taxon>Ostracoda</taxon>
        <taxon>Podocopa</taxon>
        <taxon>Podocopida</taxon>
        <taxon>Cytherocopina</taxon>
        <taxon>Cytheroidea</taxon>
        <taxon>Cytherideidae</taxon>
        <taxon>Cyprideis</taxon>
    </lineage>
</organism>
<dbReference type="InterPro" id="IPR048628">
    <property type="entry name" value="Sec3_C"/>
</dbReference>
<sequence>MINYFHLLETTDLPVELSFGTEKGIIHEKLEAAVILYLNGSLKLPLLKLRAFCENVAAAIKTEIDLEKFRQRRGCSESDLKKTVAESSKLVVKEELQKCQVKIDADFSTHFRLKEHLWQKIEQRTMSCFQAFISLLHSHYPDVEVVCEIDLDFLVESFLTISSFQARSKRLQLDDFEEYVALTDTEPKPMFISDWQVTPHIPKWQPCYLDALYATWGFEPHTCIEGYTEFSAAIRK</sequence>
<dbReference type="AlphaFoldDB" id="A0A7R8WEG4"/>
<gene>
    <name evidence="2" type="ORF">CTOB1V02_LOCUS7981</name>
</gene>
<reference evidence="2" key="1">
    <citation type="submission" date="2020-11" db="EMBL/GenBank/DDBJ databases">
        <authorList>
            <person name="Tran Van P."/>
        </authorList>
    </citation>
    <scope>NUCLEOTIDE SEQUENCE</scope>
</reference>